<keyword evidence="1" id="KW-0175">Coiled coil</keyword>
<feature type="coiled-coil region" evidence="1">
    <location>
        <begin position="82"/>
        <end position="109"/>
    </location>
</feature>
<keyword evidence="3" id="KW-1185">Reference proteome</keyword>
<proteinExistence type="predicted"/>
<dbReference type="RefSeq" id="WP_315342949.1">
    <property type="nucleotide sequence ID" value="NZ_JAVDZE010000005.1"/>
</dbReference>
<sequence>MAAVKKNQDGDFPLRPDSWYLVVYYDGDIRYLSIPSSNKTDLERLLILVFGFEISGLPHRVFGVSREGIFELGRGFFERLEKEMGTDLRKKAERDVEELLDELEHMEKLYARLGFLEDLEEVAEMKDAYGEYLKKLREAKGRENSRP</sequence>
<accession>A0AAE4NWG2</accession>
<gene>
    <name evidence="2" type="ORF">RBI02_08445</name>
</gene>
<comment type="caution">
    <text evidence="2">The sequence shown here is derived from an EMBL/GenBank/DDBJ whole genome shotgun (WGS) entry which is preliminary data.</text>
</comment>
<evidence type="ECO:0000256" key="1">
    <source>
        <dbReference type="SAM" id="Coils"/>
    </source>
</evidence>
<protein>
    <submittedName>
        <fullName evidence="2">Uncharacterized protein</fullName>
    </submittedName>
</protein>
<name>A0AAE4NWG2_9EURY</name>
<evidence type="ECO:0000313" key="3">
    <source>
        <dbReference type="Proteomes" id="UP001245683"/>
    </source>
</evidence>
<organism evidence="2 3">
    <name type="scientific">Thermococcus waiotapuensis</name>
    <dbReference type="NCBI Taxonomy" id="90909"/>
    <lineage>
        <taxon>Archaea</taxon>
        <taxon>Methanobacteriati</taxon>
        <taxon>Methanobacteriota</taxon>
        <taxon>Thermococci</taxon>
        <taxon>Thermococcales</taxon>
        <taxon>Thermococcaceae</taxon>
        <taxon>Thermococcus</taxon>
    </lineage>
</organism>
<reference evidence="2 3" key="1">
    <citation type="submission" date="2023-08" db="EMBL/GenBank/DDBJ databases">
        <title>Draft genome sequence of Thermococcus waiotapuensis WT1T, a thermophilic sulphur-dependent archaeon from order Thermococcales.</title>
        <authorList>
            <person name="Manners S.H."/>
            <person name="Carere C.R."/>
            <person name="Dhami M.K."/>
            <person name="Dobson R.C.J."/>
            <person name="Stott M.B."/>
        </authorList>
    </citation>
    <scope>NUCLEOTIDE SEQUENCE [LARGE SCALE GENOMIC DNA]</scope>
    <source>
        <strain evidence="2 3">WT1</strain>
    </source>
</reference>
<dbReference type="Proteomes" id="UP001245683">
    <property type="component" value="Unassembled WGS sequence"/>
</dbReference>
<dbReference type="AlphaFoldDB" id="A0AAE4NWG2"/>
<evidence type="ECO:0000313" key="2">
    <source>
        <dbReference type="EMBL" id="MDV3104561.1"/>
    </source>
</evidence>
<dbReference type="EMBL" id="JAVDZE010000005">
    <property type="protein sequence ID" value="MDV3104561.1"/>
    <property type="molecule type" value="Genomic_DNA"/>
</dbReference>